<keyword evidence="3" id="KW-1185">Reference proteome</keyword>
<name>A0ABP0T9Y1_9BRYO</name>
<reference evidence="2 3" key="1">
    <citation type="submission" date="2024-02" db="EMBL/GenBank/DDBJ databases">
        <authorList>
            <consortium name="ELIXIR-Norway"/>
            <consortium name="Elixir Norway"/>
        </authorList>
    </citation>
    <scope>NUCLEOTIDE SEQUENCE [LARGE SCALE GENOMIC DNA]</scope>
</reference>
<dbReference type="Proteomes" id="UP001497512">
    <property type="component" value="Chromosome 1"/>
</dbReference>
<organism evidence="2 3">
    <name type="scientific">Sphagnum troendelagicum</name>
    <dbReference type="NCBI Taxonomy" id="128251"/>
    <lineage>
        <taxon>Eukaryota</taxon>
        <taxon>Viridiplantae</taxon>
        <taxon>Streptophyta</taxon>
        <taxon>Embryophyta</taxon>
        <taxon>Bryophyta</taxon>
        <taxon>Sphagnophytina</taxon>
        <taxon>Sphagnopsida</taxon>
        <taxon>Sphagnales</taxon>
        <taxon>Sphagnaceae</taxon>
        <taxon>Sphagnum</taxon>
    </lineage>
</organism>
<sequence length="260" mass="28405">MDDSMDFSRETSSVVMEEEDNDLSTRALNRASKVDDHSSSIASKLLQGWTLLGDHCPVCVTPLVRNRQKQMFCVACDQWVLTEEQLASKLNAQRVNDSKTSSETSTPTPPPPASSAPACSPTMSLLGNATSTGGKVNGGSHGRISSLRDRDQDVEVRSPKRLASMEMFVGNEVPNRVQDDIIAPFSQTSKGLMLPKVNLPVDPSLVLCNTLSTLFQKVEELRQLIAVSHDIEDLSQLLHTLGECMEAIKHTKAVFQLVVV</sequence>
<dbReference type="PANTHER" id="PTHR16537">
    <property type="entry name" value="SJOEGREN SYNDROME/SCLERODERMA AUTOANTIGEN 1"/>
    <property type="match status" value="1"/>
</dbReference>
<evidence type="ECO:0000313" key="2">
    <source>
        <dbReference type="EMBL" id="CAK9190197.1"/>
    </source>
</evidence>
<dbReference type="PANTHER" id="PTHR16537:SF1">
    <property type="entry name" value="PROTEIN ZNRD2"/>
    <property type="match status" value="1"/>
</dbReference>
<accession>A0ABP0T9Y1</accession>
<dbReference type="InterPro" id="IPR051888">
    <property type="entry name" value="UPF0148_domain"/>
</dbReference>
<dbReference type="Pfam" id="PF06677">
    <property type="entry name" value="Auto_anti-p27"/>
    <property type="match status" value="1"/>
</dbReference>
<feature type="compositionally biased region" description="Polar residues" evidence="1">
    <location>
        <begin position="123"/>
        <end position="134"/>
    </location>
</feature>
<feature type="region of interest" description="Disordered" evidence="1">
    <location>
        <begin position="1"/>
        <end position="23"/>
    </location>
</feature>
<proteinExistence type="predicted"/>
<feature type="region of interest" description="Disordered" evidence="1">
    <location>
        <begin position="93"/>
        <end position="154"/>
    </location>
</feature>
<dbReference type="InterPro" id="IPR009563">
    <property type="entry name" value="SSSCA1"/>
</dbReference>
<evidence type="ECO:0000313" key="3">
    <source>
        <dbReference type="Proteomes" id="UP001497512"/>
    </source>
</evidence>
<evidence type="ECO:0000256" key="1">
    <source>
        <dbReference type="SAM" id="MobiDB-lite"/>
    </source>
</evidence>
<dbReference type="EMBL" id="OZ019893">
    <property type="protein sequence ID" value="CAK9190197.1"/>
    <property type="molecule type" value="Genomic_DNA"/>
</dbReference>
<protein>
    <submittedName>
        <fullName evidence="2">Uncharacterized protein</fullName>
    </submittedName>
</protein>
<gene>
    <name evidence="2" type="ORF">CSSPTR1EN2_LOCUS747</name>
</gene>